<dbReference type="SUPFAM" id="SSF54631">
    <property type="entry name" value="CBS-domain pair"/>
    <property type="match status" value="1"/>
</dbReference>
<evidence type="ECO:0000256" key="6">
    <source>
        <dbReference type="ARBA" id="ARBA00023122"/>
    </source>
</evidence>
<evidence type="ECO:0000256" key="9">
    <source>
        <dbReference type="PROSITE-ProRule" id="PRU01193"/>
    </source>
</evidence>
<proteinExistence type="predicted"/>
<dbReference type="Pfam" id="PF01595">
    <property type="entry name" value="CNNM"/>
    <property type="match status" value="1"/>
</dbReference>
<dbReference type="InterPro" id="IPR016169">
    <property type="entry name" value="FAD-bd_PCMH_sub2"/>
</dbReference>
<accession>A0ABU1W9I5</accession>
<evidence type="ECO:0000256" key="3">
    <source>
        <dbReference type="ARBA" id="ARBA00022692"/>
    </source>
</evidence>
<feature type="transmembrane region" description="Helical" evidence="10">
    <location>
        <begin position="100"/>
        <end position="120"/>
    </location>
</feature>
<dbReference type="InterPro" id="IPR000644">
    <property type="entry name" value="CBS_dom"/>
</dbReference>
<dbReference type="PROSITE" id="PS51846">
    <property type="entry name" value="CNNM"/>
    <property type="match status" value="1"/>
</dbReference>
<comment type="caution">
    <text evidence="13">The sequence shown here is derived from an EMBL/GenBank/DDBJ whole genome shotgun (WGS) entry which is preliminary data.</text>
</comment>
<dbReference type="PROSITE" id="PS51371">
    <property type="entry name" value="CBS"/>
    <property type="match status" value="2"/>
</dbReference>
<dbReference type="SUPFAM" id="SSF56176">
    <property type="entry name" value="FAD-binding/transporter-associated domain-like"/>
    <property type="match status" value="1"/>
</dbReference>
<protein>
    <submittedName>
        <fullName evidence="13">Hemolysin</fullName>
    </submittedName>
</protein>
<evidence type="ECO:0000256" key="4">
    <source>
        <dbReference type="ARBA" id="ARBA00022737"/>
    </source>
</evidence>
<dbReference type="InterPro" id="IPR005170">
    <property type="entry name" value="Transptr-assoc_dom"/>
</dbReference>
<keyword evidence="5 9" id="KW-1133">Transmembrane helix</keyword>
<evidence type="ECO:0000256" key="7">
    <source>
        <dbReference type="ARBA" id="ARBA00023136"/>
    </source>
</evidence>
<dbReference type="Proteomes" id="UP001251524">
    <property type="component" value="Unassembled WGS sequence"/>
</dbReference>
<dbReference type="InterPro" id="IPR002550">
    <property type="entry name" value="CNNM"/>
</dbReference>
<dbReference type="RefSeq" id="WP_310059491.1">
    <property type="nucleotide sequence ID" value="NZ_JAVDVY010000001.1"/>
</dbReference>
<feature type="transmembrane region" description="Helical" evidence="10">
    <location>
        <begin position="69"/>
        <end position="94"/>
    </location>
</feature>
<keyword evidence="2" id="KW-1003">Cell membrane</keyword>
<name>A0ABU1W9I5_9GAMM</name>
<dbReference type="InterPro" id="IPR036318">
    <property type="entry name" value="FAD-bd_PCMH-like_sf"/>
</dbReference>
<dbReference type="Gene3D" id="3.10.580.10">
    <property type="entry name" value="CBS-domain"/>
    <property type="match status" value="1"/>
</dbReference>
<dbReference type="PANTHER" id="PTHR43099:SF5">
    <property type="entry name" value="HLYC_CORC FAMILY TRANSPORTER"/>
    <property type="match status" value="1"/>
</dbReference>
<feature type="domain" description="CBS" evidence="11">
    <location>
        <begin position="220"/>
        <end position="280"/>
    </location>
</feature>
<dbReference type="Pfam" id="PF00571">
    <property type="entry name" value="CBS"/>
    <property type="match status" value="2"/>
</dbReference>
<dbReference type="EMBL" id="JAVDVY010000001">
    <property type="protein sequence ID" value="MDR7133965.1"/>
    <property type="molecule type" value="Genomic_DNA"/>
</dbReference>
<dbReference type="InterPro" id="IPR044751">
    <property type="entry name" value="Ion_transp-like_CBS"/>
</dbReference>
<evidence type="ECO:0000256" key="5">
    <source>
        <dbReference type="ARBA" id="ARBA00022989"/>
    </source>
</evidence>
<evidence type="ECO:0000256" key="8">
    <source>
        <dbReference type="PROSITE-ProRule" id="PRU00703"/>
    </source>
</evidence>
<organism evidence="13 14">
    <name type="scientific">Lysobacter niastensis</name>
    <dbReference type="NCBI Taxonomy" id="380629"/>
    <lineage>
        <taxon>Bacteria</taxon>
        <taxon>Pseudomonadati</taxon>
        <taxon>Pseudomonadota</taxon>
        <taxon>Gammaproteobacteria</taxon>
        <taxon>Lysobacterales</taxon>
        <taxon>Lysobacteraceae</taxon>
        <taxon>Lysobacter</taxon>
    </lineage>
</organism>
<dbReference type="InterPro" id="IPR046342">
    <property type="entry name" value="CBS_dom_sf"/>
</dbReference>
<keyword evidence="6 8" id="KW-0129">CBS domain</keyword>
<evidence type="ECO:0000313" key="13">
    <source>
        <dbReference type="EMBL" id="MDR7133965.1"/>
    </source>
</evidence>
<comment type="subcellular location">
    <subcellularLocation>
        <location evidence="1">Cell membrane</location>
        <topology evidence="1">Multi-pass membrane protein</topology>
    </subcellularLocation>
</comment>
<dbReference type="Gene3D" id="3.30.465.10">
    <property type="match status" value="1"/>
</dbReference>
<keyword evidence="3 9" id="KW-0812">Transmembrane</keyword>
<evidence type="ECO:0000259" key="12">
    <source>
        <dbReference type="PROSITE" id="PS51846"/>
    </source>
</evidence>
<dbReference type="PANTHER" id="PTHR43099">
    <property type="entry name" value="UPF0053 PROTEIN YRKA"/>
    <property type="match status" value="1"/>
</dbReference>
<dbReference type="SMART" id="SM01091">
    <property type="entry name" value="CorC_HlyC"/>
    <property type="match status" value="1"/>
</dbReference>
<sequence length="453" mass="49665">MLELLIVLALIVLNAFFAMSEMALMTSRKLRLKQLAENPAHPSRRAQLALALAEHPDNLLSTVQVGITLIGVLTGVFGGQAIGLAIAGWLGHAWPEAAQYARAIGIGTAVSLITAAQVIFGELIPKRLALTNPERIACQVAIPLYGLSRAARPVVAALGWINRGVLRMLGIRDDARSAISEEEIRLLVSESHEQGVIDADERKMMNRVLGLGDRSAESLMTPRMRIAWLDAAADFAENLASMRETPFSRYPVYRGDDSEVLGILEVKSLLDRLDEKAPDLFKELREPLFVSESTHAMKLLEIFREEQQSMALVVDEYGEISGIVTVADLMDAIVGRIHTVAGQSGKHLPAQIVDNAGPVVERADGSFLLDGSLPIEDLRELLGGGILPDEEEHDFHTAAGMVIAHFGRIPYVGEYFDWNAWRIEVVDLDGPRIDKLLLYKRIETDTDENEASG</sequence>
<dbReference type="CDD" id="cd04590">
    <property type="entry name" value="CBS_pair_CorC_HlyC_assoc"/>
    <property type="match status" value="1"/>
</dbReference>
<feature type="domain" description="CNNM transmembrane" evidence="12">
    <location>
        <begin position="1"/>
        <end position="201"/>
    </location>
</feature>
<reference evidence="13 14" key="1">
    <citation type="submission" date="2023-07" db="EMBL/GenBank/DDBJ databases">
        <title>Sorghum-associated microbial communities from plants grown in Nebraska, USA.</title>
        <authorList>
            <person name="Schachtman D."/>
        </authorList>
    </citation>
    <scope>NUCLEOTIDE SEQUENCE [LARGE SCALE GENOMIC DNA]</scope>
    <source>
        <strain evidence="13 14">BE198</strain>
    </source>
</reference>
<keyword evidence="4" id="KW-0677">Repeat</keyword>
<gene>
    <name evidence="13" type="ORF">J2X06_001149</name>
</gene>
<dbReference type="SMART" id="SM00116">
    <property type="entry name" value="CBS"/>
    <property type="match status" value="2"/>
</dbReference>
<evidence type="ECO:0000256" key="2">
    <source>
        <dbReference type="ARBA" id="ARBA00022475"/>
    </source>
</evidence>
<evidence type="ECO:0000256" key="1">
    <source>
        <dbReference type="ARBA" id="ARBA00004651"/>
    </source>
</evidence>
<feature type="transmembrane region" description="Helical" evidence="10">
    <location>
        <begin position="6"/>
        <end position="24"/>
    </location>
</feature>
<feature type="domain" description="CBS" evidence="11">
    <location>
        <begin position="283"/>
        <end position="340"/>
    </location>
</feature>
<evidence type="ECO:0000313" key="14">
    <source>
        <dbReference type="Proteomes" id="UP001251524"/>
    </source>
</evidence>
<dbReference type="Pfam" id="PF03471">
    <property type="entry name" value="CorC_HlyC"/>
    <property type="match status" value="1"/>
</dbReference>
<keyword evidence="7 9" id="KW-0472">Membrane</keyword>
<keyword evidence="14" id="KW-1185">Reference proteome</keyword>
<evidence type="ECO:0000256" key="10">
    <source>
        <dbReference type="SAM" id="Phobius"/>
    </source>
</evidence>
<dbReference type="InterPro" id="IPR051676">
    <property type="entry name" value="UPF0053_domain"/>
</dbReference>
<evidence type="ECO:0000259" key="11">
    <source>
        <dbReference type="PROSITE" id="PS51371"/>
    </source>
</evidence>